<protein>
    <submittedName>
        <fullName evidence="3">Fatty acid--CoA ligase</fullName>
    </submittedName>
</protein>
<accession>A0ABP6Q9F4</accession>
<sequence>MQLSIAGGIRQFAVASPDGVAVIDGARRLTFRGLHDRSSRLANALLSAGLAPGARVAVLLGNRLEWPEIAAGLAKAGLVLVPLGTRSTPAENRYILEHSGCAALVVDRELSRAVAEPPPVVLELGGNYEGALTGASPTDPLVPVGEHDPFTIVYTSGTTGRPKGVVISHRSRVLTFYCAALEWRLGPGRVSVAVAPMYHGAGFAFGYAPVFTGGTVAMLRSFDPDGLLALVAEVRAQSVFLVPTHAHQLRASGAVGRHDLSSLDTLYFNAAALPAALKDWVREAFPGVDVHELYGSTEAGIVTDSRPADARPGSVGPPWFLTELRIVDDEGRRVPPGEPGELFSRSPFLMNGYLDDPAATAACTSPDGFLSSGDIAVQDADGHVTIVDRKKDMIISGGVNIAPREVEEVLAGCPGVAEAAVVGLPDERWGERVTAFVVPLPGAAPDPDALVARCREVLAGPKVPRRIELVTALPRNAAGKILKRELRKEG</sequence>
<dbReference type="Gene3D" id="3.30.300.30">
    <property type="match status" value="1"/>
</dbReference>
<keyword evidence="3" id="KW-0436">Ligase</keyword>
<evidence type="ECO:0000313" key="4">
    <source>
        <dbReference type="Proteomes" id="UP001501237"/>
    </source>
</evidence>
<organism evidence="3 4">
    <name type="scientific">Actinocorallia longicatena</name>
    <dbReference type="NCBI Taxonomy" id="111803"/>
    <lineage>
        <taxon>Bacteria</taxon>
        <taxon>Bacillati</taxon>
        <taxon>Actinomycetota</taxon>
        <taxon>Actinomycetes</taxon>
        <taxon>Streptosporangiales</taxon>
        <taxon>Thermomonosporaceae</taxon>
        <taxon>Actinocorallia</taxon>
    </lineage>
</organism>
<dbReference type="InterPro" id="IPR025110">
    <property type="entry name" value="AMP-bd_C"/>
</dbReference>
<feature type="domain" description="AMP-dependent synthetase/ligase" evidence="1">
    <location>
        <begin position="11"/>
        <end position="354"/>
    </location>
</feature>
<dbReference type="Pfam" id="PF13193">
    <property type="entry name" value="AMP-binding_C"/>
    <property type="match status" value="1"/>
</dbReference>
<dbReference type="PROSITE" id="PS00455">
    <property type="entry name" value="AMP_BINDING"/>
    <property type="match status" value="1"/>
</dbReference>
<reference evidence="4" key="1">
    <citation type="journal article" date="2019" name="Int. J. Syst. Evol. Microbiol.">
        <title>The Global Catalogue of Microorganisms (GCM) 10K type strain sequencing project: providing services to taxonomists for standard genome sequencing and annotation.</title>
        <authorList>
            <consortium name="The Broad Institute Genomics Platform"/>
            <consortium name="The Broad Institute Genome Sequencing Center for Infectious Disease"/>
            <person name="Wu L."/>
            <person name="Ma J."/>
        </authorList>
    </citation>
    <scope>NUCLEOTIDE SEQUENCE [LARGE SCALE GENOMIC DNA]</scope>
    <source>
        <strain evidence="4">JCM 9377</strain>
    </source>
</reference>
<dbReference type="PANTHER" id="PTHR43767:SF1">
    <property type="entry name" value="NONRIBOSOMAL PEPTIDE SYNTHASE PES1 (EUROFUNG)-RELATED"/>
    <property type="match status" value="1"/>
</dbReference>
<comment type="caution">
    <text evidence="3">The sequence shown here is derived from an EMBL/GenBank/DDBJ whole genome shotgun (WGS) entry which is preliminary data.</text>
</comment>
<keyword evidence="4" id="KW-1185">Reference proteome</keyword>
<evidence type="ECO:0000259" key="1">
    <source>
        <dbReference type="Pfam" id="PF00501"/>
    </source>
</evidence>
<evidence type="ECO:0000313" key="3">
    <source>
        <dbReference type="EMBL" id="GAA3203289.1"/>
    </source>
</evidence>
<dbReference type="InterPro" id="IPR042099">
    <property type="entry name" value="ANL_N_sf"/>
</dbReference>
<dbReference type="Proteomes" id="UP001501237">
    <property type="component" value="Unassembled WGS sequence"/>
</dbReference>
<proteinExistence type="predicted"/>
<dbReference type="EMBL" id="BAAAUV010000004">
    <property type="protein sequence ID" value="GAA3203289.1"/>
    <property type="molecule type" value="Genomic_DNA"/>
</dbReference>
<dbReference type="Pfam" id="PF00501">
    <property type="entry name" value="AMP-binding"/>
    <property type="match status" value="1"/>
</dbReference>
<dbReference type="InterPro" id="IPR020845">
    <property type="entry name" value="AMP-binding_CS"/>
</dbReference>
<feature type="domain" description="AMP-binding enzyme C-terminal" evidence="2">
    <location>
        <begin position="405"/>
        <end position="480"/>
    </location>
</feature>
<dbReference type="InterPro" id="IPR050237">
    <property type="entry name" value="ATP-dep_AMP-bd_enzyme"/>
</dbReference>
<dbReference type="SUPFAM" id="SSF56801">
    <property type="entry name" value="Acetyl-CoA synthetase-like"/>
    <property type="match status" value="1"/>
</dbReference>
<dbReference type="Gene3D" id="3.40.50.12780">
    <property type="entry name" value="N-terminal domain of ligase-like"/>
    <property type="match status" value="1"/>
</dbReference>
<evidence type="ECO:0000259" key="2">
    <source>
        <dbReference type="Pfam" id="PF13193"/>
    </source>
</evidence>
<dbReference type="InterPro" id="IPR045851">
    <property type="entry name" value="AMP-bd_C_sf"/>
</dbReference>
<dbReference type="RefSeq" id="WP_344824404.1">
    <property type="nucleotide sequence ID" value="NZ_BAAAUV010000004.1"/>
</dbReference>
<dbReference type="GO" id="GO:0016874">
    <property type="term" value="F:ligase activity"/>
    <property type="evidence" value="ECO:0007669"/>
    <property type="project" value="UniProtKB-KW"/>
</dbReference>
<name>A0ABP6Q9F4_9ACTN</name>
<dbReference type="InterPro" id="IPR000873">
    <property type="entry name" value="AMP-dep_synth/lig_dom"/>
</dbReference>
<gene>
    <name evidence="3" type="ORF">GCM10010468_17310</name>
</gene>
<dbReference type="PANTHER" id="PTHR43767">
    <property type="entry name" value="LONG-CHAIN-FATTY-ACID--COA LIGASE"/>
    <property type="match status" value="1"/>
</dbReference>